<dbReference type="InterPro" id="IPR046342">
    <property type="entry name" value="CBS_dom_sf"/>
</dbReference>
<feature type="binding site" evidence="9 11">
    <location>
        <begin position="342"/>
        <end position="344"/>
    </location>
    <ligand>
        <name>IMP</name>
        <dbReference type="ChEBI" id="CHEBI:58053"/>
    </ligand>
</feature>
<evidence type="ECO:0000256" key="5">
    <source>
        <dbReference type="ARBA" id="ARBA00022749"/>
    </source>
</evidence>
<dbReference type="Gene3D" id="3.20.20.70">
    <property type="entry name" value="Aldolase class I"/>
    <property type="match status" value="1"/>
</dbReference>
<evidence type="ECO:0000313" key="17">
    <source>
        <dbReference type="EMBL" id="OAN44638.1"/>
    </source>
</evidence>
<feature type="binding site" evidence="9 12">
    <location>
        <begin position="302"/>
        <end position="304"/>
    </location>
    <ligand>
        <name>NAD(+)</name>
        <dbReference type="ChEBI" id="CHEBI:57540"/>
    </ligand>
</feature>
<dbReference type="SMART" id="SM01240">
    <property type="entry name" value="IMPDH"/>
    <property type="match status" value="1"/>
</dbReference>
<dbReference type="EMBL" id="LWQS01000063">
    <property type="protein sequence ID" value="OAN44638.1"/>
    <property type="molecule type" value="Genomic_DNA"/>
</dbReference>
<dbReference type="Proteomes" id="UP000078287">
    <property type="component" value="Unassembled WGS sequence"/>
</dbReference>
<keyword evidence="8 14" id="KW-0129">CBS domain</keyword>
<evidence type="ECO:0000256" key="7">
    <source>
        <dbReference type="ARBA" id="ARBA00023002"/>
    </source>
</evidence>
<dbReference type="SMART" id="SM00116">
    <property type="entry name" value="CBS"/>
    <property type="match status" value="2"/>
</dbReference>
<dbReference type="CDD" id="cd00381">
    <property type="entry name" value="IMPDH"/>
    <property type="match status" value="1"/>
</dbReference>
<feature type="binding site" evidence="9 11">
    <location>
        <begin position="365"/>
        <end position="366"/>
    </location>
    <ligand>
        <name>IMP</name>
        <dbReference type="ChEBI" id="CHEBI:58053"/>
    </ligand>
</feature>
<dbReference type="STRING" id="1707952.A6A03_16155"/>
<keyword evidence="6 9" id="KW-0630">Potassium</keyword>
<feature type="binding site" evidence="9">
    <location>
        <position position="474"/>
    </location>
    <ligand>
        <name>K(+)</name>
        <dbReference type="ChEBI" id="CHEBI:29103"/>
        <note>ligand shared between two tetrameric partners</note>
    </ligand>
</feature>
<dbReference type="InterPro" id="IPR005990">
    <property type="entry name" value="IMP_DH"/>
</dbReference>
<comment type="pathway">
    <text evidence="9">Purine metabolism; XMP biosynthesis via de novo pathway; XMP from IMP: step 1/1.</text>
</comment>
<comment type="activity regulation">
    <text evidence="9">Mycophenolic acid (MPA) is a non-competitive inhibitor that prevents formation of the closed enzyme conformation by binding to the same site as the amobile flap. In contrast, mizoribine monophosphate (MZP) is a competitive inhibitor that induces the closed conformation. MPA is a potent inhibitor of mammalian IMPDHs but a poor inhibitor of the bacterial enzymes. MZP is a more potent inhibitor of bacterial IMPDH.</text>
</comment>
<feature type="binding site" description="in other chain" evidence="9 13">
    <location>
        <position position="306"/>
    </location>
    <ligand>
        <name>K(+)</name>
        <dbReference type="ChEBI" id="CHEBI:29103"/>
        <note>ligand shared between two tetrameric partners</note>
    </ligand>
</feature>
<evidence type="ECO:0000256" key="13">
    <source>
        <dbReference type="PIRSR" id="PIRSR000130-4"/>
    </source>
</evidence>
<dbReference type="GO" id="GO:0006183">
    <property type="term" value="P:GTP biosynthetic process"/>
    <property type="evidence" value="ECO:0007669"/>
    <property type="project" value="TreeGrafter"/>
</dbReference>
<evidence type="ECO:0000256" key="11">
    <source>
        <dbReference type="PIRSR" id="PIRSR000130-2"/>
    </source>
</evidence>
<keyword evidence="9 12" id="KW-0520">NAD</keyword>
<evidence type="ECO:0000256" key="12">
    <source>
        <dbReference type="PIRSR" id="PIRSR000130-3"/>
    </source>
</evidence>
<comment type="catalytic activity">
    <reaction evidence="9">
        <text>IMP + NAD(+) + H2O = XMP + NADH + H(+)</text>
        <dbReference type="Rhea" id="RHEA:11708"/>
        <dbReference type="ChEBI" id="CHEBI:15377"/>
        <dbReference type="ChEBI" id="CHEBI:15378"/>
        <dbReference type="ChEBI" id="CHEBI:57464"/>
        <dbReference type="ChEBI" id="CHEBI:57540"/>
        <dbReference type="ChEBI" id="CHEBI:57945"/>
        <dbReference type="ChEBI" id="CHEBI:58053"/>
        <dbReference type="EC" id="1.1.1.205"/>
    </reaction>
</comment>
<evidence type="ECO:0000256" key="15">
    <source>
        <dbReference type="RuleBase" id="RU003927"/>
    </source>
</evidence>
<evidence type="ECO:0000313" key="18">
    <source>
        <dbReference type="Proteomes" id="UP000078287"/>
    </source>
</evidence>
<dbReference type="CDD" id="cd04601">
    <property type="entry name" value="CBS_pair_IMPDH"/>
    <property type="match status" value="1"/>
</dbReference>
<dbReference type="InterPro" id="IPR000644">
    <property type="entry name" value="CBS_dom"/>
</dbReference>
<evidence type="ECO:0000256" key="4">
    <source>
        <dbReference type="ARBA" id="ARBA00022737"/>
    </source>
</evidence>
<dbReference type="PANTHER" id="PTHR11911">
    <property type="entry name" value="INOSINE-5-MONOPHOSPHATE DEHYDROGENASE RELATED"/>
    <property type="match status" value="1"/>
</dbReference>
<dbReference type="GO" id="GO:0006177">
    <property type="term" value="P:GMP biosynthetic process"/>
    <property type="evidence" value="ECO:0007669"/>
    <property type="project" value="UniProtKB-UniRule"/>
</dbReference>
<dbReference type="GO" id="GO:0003938">
    <property type="term" value="F:IMP dehydrogenase activity"/>
    <property type="evidence" value="ECO:0007669"/>
    <property type="project" value="UniProtKB-UniRule"/>
</dbReference>
<sequence>MGIAWEEKFAREGLTFDDVLLIPAESNVLPATVDVSTWLTRNIRLNIPIVSAAMDTVTEHRLAIALAREGGIGIIHKNMPIAQQAEMVRKVKRSESGMITDPITLPPDRTVGDALDLMAEYKISGVPVTTADGDLVGIITNRDLRFETDRNRPIRELMTSRNLVTVPEGTTLEEAKEVLHRHRIEKVLVVDERGKLSGMITVKDIMKRIEYPNACKDDMGRLRVGAAVGVSGDYLERAAELVRAGVDVLVVDTAHGHSRGVLDAVVKLRELFPRVQIIGGNVSTAAATIALIERGVDGVKVGQGPGSICTTRVVTGAGMPQITAIYDCARAAEPYGIPIIADGGIKYSGDIPKAIAAGAHSVMIGSIFAGTEESPGELILYEGRSYKSYRGMGSIGAMQRGGGDRYFQTNVTEARKLVAEGIEGMVPFKGPLSDTVYQLVGGLRAGMGYAGAPNIEALRRDARFIRITTAGQIESHPHDVVITKQAPNYGGRQ</sequence>
<comment type="similarity">
    <text evidence="1 9 15">Belongs to the IMPDH/GMPR family.</text>
</comment>
<feature type="binding site" evidence="12">
    <location>
        <begin position="252"/>
        <end position="254"/>
    </location>
    <ligand>
        <name>NAD(+)</name>
        <dbReference type="ChEBI" id="CHEBI:57540"/>
    </ligand>
</feature>
<comment type="subunit">
    <text evidence="2 9">Homotetramer.</text>
</comment>
<dbReference type="UniPathway" id="UPA00601">
    <property type="reaction ID" value="UER00295"/>
</dbReference>
<comment type="caution">
    <text evidence="9">Lacks conserved residue(s) required for the propagation of feature annotation.</text>
</comment>
<dbReference type="InterPro" id="IPR013785">
    <property type="entry name" value="Aldolase_TIM"/>
</dbReference>
<keyword evidence="9" id="KW-0658">Purine biosynthesis</keyword>
<protein>
    <recommendedName>
        <fullName evidence="9">Inosine-5'-monophosphate dehydrogenase</fullName>
        <shortName evidence="9">IMP dehydrogenase</shortName>
        <shortName evidence="9">IMPD</shortName>
        <shortName evidence="9">IMPDH</shortName>
        <ecNumber evidence="9">1.1.1.205</ecNumber>
    </recommendedName>
</protein>
<dbReference type="SUPFAM" id="SSF51412">
    <property type="entry name" value="Inosine monophosphate dehydrogenase (IMPDH)"/>
    <property type="match status" value="1"/>
</dbReference>
<feature type="domain" description="CBS" evidence="16">
    <location>
        <begin position="98"/>
        <end position="154"/>
    </location>
</feature>
<keyword evidence="3 9" id="KW-0479">Metal-binding</keyword>
<dbReference type="RefSeq" id="WP_066788905.1">
    <property type="nucleotide sequence ID" value="NZ_LWQS01000063.1"/>
</dbReference>
<dbReference type="OrthoDB" id="9805398at2"/>
<feature type="binding site" evidence="9 11">
    <location>
        <position position="420"/>
    </location>
    <ligand>
        <name>IMP</name>
        <dbReference type="ChEBI" id="CHEBI:58053"/>
    </ligand>
</feature>
<dbReference type="InterPro" id="IPR001093">
    <property type="entry name" value="IMP_DH_GMPRt"/>
</dbReference>
<evidence type="ECO:0000256" key="10">
    <source>
        <dbReference type="PIRSR" id="PIRSR000130-1"/>
    </source>
</evidence>
<keyword evidence="4" id="KW-0677">Repeat</keyword>
<gene>
    <name evidence="9" type="primary">guaB</name>
    <name evidence="17" type="ORF">A6A03_16155</name>
</gene>
<evidence type="ECO:0000256" key="1">
    <source>
        <dbReference type="ARBA" id="ARBA00005502"/>
    </source>
</evidence>
<feature type="active site" description="Proton acceptor" evidence="9 10">
    <location>
        <position position="405"/>
    </location>
</feature>
<feature type="binding site" evidence="9">
    <location>
        <position position="475"/>
    </location>
    <ligand>
        <name>K(+)</name>
        <dbReference type="ChEBI" id="CHEBI:29103"/>
        <note>ligand shared between two tetrameric partners</note>
    </ligand>
</feature>
<evidence type="ECO:0000259" key="16">
    <source>
        <dbReference type="PROSITE" id="PS51371"/>
    </source>
</evidence>
<evidence type="ECO:0000256" key="8">
    <source>
        <dbReference type="ARBA" id="ARBA00023122"/>
    </source>
</evidence>
<feature type="binding site" evidence="9 11">
    <location>
        <begin position="389"/>
        <end position="393"/>
    </location>
    <ligand>
        <name>IMP</name>
        <dbReference type="ChEBI" id="CHEBI:58053"/>
    </ligand>
</feature>
<keyword evidence="18" id="KW-1185">Reference proteome</keyword>
<dbReference type="PANTHER" id="PTHR11911:SF111">
    <property type="entry name" value="INOSINE-5'-MONOPHOSPHATE DEHYDROGENASE"/>
    <property type="match status" value="1"/>
</dbReference>
<comment type="cofactor">
    <cofactor evidence="9">
        <name>K(+)</name>
        <dbReference type="ChEBI" id="CHEBI:29103"/>
    </cofactor>
</comment>
<comment type="function">
    <text evidence="9">Catalyzes the conversion of inosine 5'-phosphate (IMP) to xanthosine 5'-phosphate (XMP), the first committed and rate-limiting step in the de novo synthesis of guanine nucleotides, and therefore plays an important role in the regulation of cell growth.</text>
</comment>
<comment type="caution">
    <text evidence="17">The sequence shown here is derived from an EMBL/GenBank/DDBJ whole genome shotgun (WGS) entry which is preliminary data.</text>
</comment>
<feature type="binding site" evidence="9">
    <location>
        <position position="252"/>
    </location>
    <ligand>
        <name>NAD(+)</name>
        <dbReference type="ChEBI" id="CHEBI:57540"/>
    </ligand>
</feature>
<evidence type="ECO:0000256" key="9">
    <source>
        <dbReference type="HAMAP-Rule" id="MF_01964"/>
    </source>
</evidence>
<keyword evidence="7 9" id="KW-0560">Oxidoreductase</keyword>
<feature type="domain" description="CBS" evidence="16">
    <location>
        <begin position="158"/>
        <end position="215"/>
    </location>
</feature>
<dbReference type="GO" id="GO:0000166">
    <property type="term" value="F:nucleotide binding"/>
    <property type="evidence" value="ECO:0007669"/>
    <property type="project" value="UniProtKB-UniRule"/>
</dbReference>
<reference evidence="17 18" key="1">
    <citation type="submission" date="2016-04" db="EMBL/GenBank/DDBJ databases">
        <title>Chloroflexus islandicus sp. nov., a thermophilic filamentous anoxygenic phototrophic bacterium from geyser Strokkur (Iceland).</title>
        <authorList>
            <person name="Gaisin V.A."/>
            <person name="Kalashnikov A.M."/>
            <person name="Sukhacheva M.V."/>
            <person name="Grouzdev D.S."/>
            <person name="Ivanov T.M."/>
            <person name="Kuznetsov B."/>
            <person name="Gorlenko V.M."/>
        </authorList>
    </citation>
    <scope>NUCLEOTIDE SEQUENCE [LARGE SCALE GENOMIC DNA]</scope>
    <source>
        <strain evidence="18">isl-2</strain>
    </source>
</reference>
<dbReference type="PROSITE" id="PS51371">
    <property type="entry name" value="CBS"/>
    <property type="match status" value="2"/>
</dbReference>
<feature type="binding site" description="in other chain" evidence="9 13">
    <location>
        <position position="309"/>
    </location>
    <ligand>
        <name>K(+)</name>
        <dbReference type="ChEBI" id="CHEBI:29103"/>
        <note>ligand shared between two tetrameric partners</note>
    </ligand>
</feature>
<feature type="active site" description="Thioimidate intermediate" evidence="9 10">
    <location>
        <position position="309"/>
    </location>
</feature>
<feature type="binding site" evidence="9 11">
    <location>
        <position position="307"/>
    </location>
    <ligand>
        <name>IMP</name>
        <dbReference type="ChEBI" id="CHEBI:58053"/>
    </ligand>
</feature>
<dbReference type="HAMAP" id="MF_01964">
    <property type="entry name" value="IMPDH"/>
    <property type="match status" value="1"/>
</dbReference>
<dbReference type="SUPFAM" id="SSF54631">
    <property type="entry name" value="CBS-domain pair"/>
    <property type="match status" value="1"/>
</dbReference>
<evidence type="ECO:0000256" key="3">
    <source>
        <dbReference type="ARBA" id="ARBA00022723"/>
    </source>
</evidence>
<dbReference type="PIRSF" id="PIRSF000130">
    <property type="entry name" value="IMPDH"/>
    <property type="match status" value="1"/>
</dbReference>
<proteinExistence type="inferred from homology"/>
<dbReference type="AlphaFoldDB" id="A0A178M9C3"/>
<name>A0A178M9C3_9CHLR</name>
<evidence type="ECO:0000256" key="2">
    <source>
        <dbReference type="ARBA" id="ARBA00011881"/>
    </source>
</evidence>
<feature type="binding site" evidence="9">
    <location>
        <position position="476"/>
    </location>
    <ligand>
        <name>K(+)</name>
        <dbReference type="ChEBI" id="CHEBI:29103"/>
        <note>ligand shared between two tetrameric partners</note>
    </ligand>
</feature>
<dbReference type="FunFam" id="3.20.20.70:FF:000003">
    <property type="entry name" value="GMP reductase"/>
    <property type="match status" value="1"/>
</dbReference>
<dbReference type="Pfam" id="PF00478">
    <property type="entry name" value="IMPDH"/>
    <property type="match status" value="1"/>
</dbReference>
<feature type="binding site" description="in other chain" evidence="9 13">
    <location>
        <position position="304"/>
    </location>
    <ligand>
        <name>K(+)</name>
        <dbReference type="ChEBI" id="CHEBI:29103"/>
        <note>ligand shared between two tetrameric partners</note>
    </ligand>
</feature>
<dbReference type="EC" id="1.1.1.205" evidence="9"/>
<evidence type="ECO:0000256" key="6">
    <source>
        <dbReference type="ARBA" id="ARBA00022958"/>
    </source>
</evidence>
<organism evidence="17 18">
    <name type="scientific">Chloroflexus islandicus</name>
    <dbReference type="NCBI Taxonomy" id="1707952"/>
    <lineage>
        <taxon>Bacteria</taxon>
        <taxon>Bacillati</taxon>
        <taxon>Chloroflexota</taxon>
        <taxon>Chloroflexia</taxon>
        <taxon>Chloroflexales</taxon>
        <taxon>Chloroflexineae</taxon>
        <taxon>Chloroflexaceae</taxon>
        <taxon>Chloroflexus</taxon>
    </lineage>
</organism>
<keyword evidence="5 9" id="KW-0332">GMP biosynthesis</keyword>
<dbReference type="GO" id="GO:0046872">
    <property type="term" value="F:metal ion binding"/>
    <property type="evidence" value="ECO:0007669"/>
    <property type="project" value="UniProtKB-UniRule"/>
</dbReference>
<dbReference type="Pfam" id="PF00571">
    <property type="entry name" value="CBS"/>
    <property type="match status" value="2"/>
</dbReference>
<accession>A0A178M9C3</accession>
<dbReference type="NCBIfam" id="TIGR01302">
    <property type="entry name" value="IMP_dehydrog"/>
    <property type="match status" value="1"/>
</dbReference>
<evidence type="ECO:0000256" key="14">
    <source>
        <dbReference type="PROSITE-ProRule" id="PRU00703"/>
    </source>
</evidence>